<sequence>MNSNSISQKALSFLLCFTMILSVFGVDTAGAFAAVNDSGTMRNGAPVTLYLDSGDIVITENGYSVGGGDEVLCTGGYVIAQNGSGDVSHTITVKSGTQDITLQDVHAKSAHGAAFEIESGAEADITLVGSNSLDSSGSSDFCAGLSVNADSAVRISGTGSLTAYGQLLYAAGIGGNYNQSCGTVEISGGTVEAHSGTNAAGIGGGYSGSGGTIKITGGTVTAYGGTNGVGIGGGMDGSGGTITISGGTVTAKADPNGDADIGNGHNGGKNCSLAVSGGATVTMQSGLGTDASPFTHKDCTIIIGGTTTKYDADGHAIEIRTLYLDNGDIVITKNGYSVGGGNEVAYRGRYKITHSDAVKDSDKVKHSITVESGTQDITLQDAHAKPTHGAAFEIESGAEADITLAGSNSLDTSESSSKRAGLAVNDGGTVCISGTGFLTATGKMNSAGIGGNGENSCGTVTVSGGTVTATGGSDGAGIGGGLNGSGGTVTVSGGTVTANGGYNGAGIGGGYNGKGGTVTVSGGTVTATGGSGGAGIGGGKYFTNGGAGGTVTISGADTQVTAKGQDGEDIGSGEKNDSGGSLTVGDVSTVDGPAVKLLSAGTNASNPDDSRPQFMNCVIHGAGAKDASGNDLSGCYDANGKIRLEVTIPTLASAKIGETVTLSASVTKHNPDVQKYQFNSASLPGTVQFTGNGTSLGSPAGVTNGTAQISWTPANGNKVSLKAAYVPATDDRYAPAESAPIDYTPGKITPAIQTAPTASPVKAGEKLSASVLTGGVAAANGKQISGTFAWAHPDTAVAGSGNYEVIFTPTDTADYNTVGGIPVAVTVSGGKITPAIQTAPTASPVKAGEKLSASVLTGGVAAANGKQISGTFAWAHPDTAVAGSGNYEVIFTPTDTADYNTVGGIPVAVTVSGGKITPAIQTAPTASPVKAGEKLSASVLTGGVAAANGKQISGTFAWAHPDTAVTASGSYEVIFTPTDTATYNTVGGIPVAVTVSGGKITPAIQTAPTASPVKAGEKLSASVLTGGAAAANGKQISGTFAWAHPDMTVTASGSYEVIFTPTDTATYNTVGGILVEVTVSGEKITPVIGTAPTASPVKAGEKLSASVLTGGVAAANGKQISGTFAWAHPDMTVTASGSYEVIFTPTDTADYNTVGGIPVAVTVAAAPSSGSHSSSTSAPSLPSSLTDATTHITVDLSGVTFPSWVTGVSLSVTPETASGAPTGTTGGAADPQGAAAYRYAVSDQALSVIGTPLLLNIRLLDRSGNPVSFTGSATVRIPLPADLRGTPRVFRYESNGTLTDMNAAVENGFLVFQTTHFSDYVVAGTGDSITLDTKDYSMPVGGKYQIGVKLTGTKAAAVKFHSTNDKVATVAKLKNGNYQVTGNGLGTAYIMFDVYDNKNKLLTHASVRVDVKTGIRPRGDSTRQIGVF</sequence>
<evidence type="ECO:0000313" key="4">
    <source>
        <dbReference type="Proteomes" id="UP000515909"/>
    </source>
</evidence>
<evidence type="ECO:0000256" key="1">
    <source>
        <dbReference type="SAM" id="MobiDB-lite"/>
    </source>
</evidence>
<keyword evidence="2" id="KW-0732">Signal</keyword>
<gene>
    <name evidence="3" type="ORF">HCR03_17690</name>
</gene>
<dbReference type="Proteomes" id="UP000515909">
    <property type="component" value="Chromosome"/>
</dbReference>
<organism evidence="3 4">
    <name type="scientific">Caproicibacter fermentans</name>
    <dbReference type="NCBI Taxonomy" id="2576756"/>
    <lineage>
        <taxon>Bacteria</taxon>
        <taxon>Bacillati</taxon>
        <taxon>Bacillota</taxon>
        <taxon>Clostridia</taxon>
        <taxon>Eubacteriales</taxon>
        <taxon>Acutalibacteraceae</taxon>
        <taxon>Caproicibacter</taxon>
    </lineage>
</organism>
<evidence type="ECO:0000313" key="3">
    <source>
        <dbReference type="EMBL" id="QNK40452.1"/>
    </source>
</evidence>
<name>A0A7G8TA11_9FIRM</name>
<feature type="signal peptide" evidence="2">
    <location>
        <begin position="1"/>
        <end position="25"/>
    </location>
</feature>
<accession>A0A7G8TA11</accession>
<dbReference type="EMBL" id="CP060286">
    <property type="protein sequence ID" value="QNK40452.1"/>
    <property type="molecule type" value="Genomic_DNA"/>
</dbReference>
<proteinExistence type="predicted"/>
<feature type="chain" id="PRO_5038591267" evidence="2">
    <location>
        <begin position="26"/>
        <end position="1428"/>
    </location>
</feature>
<dbReference type="Pfam" id="PF18889">
    <property type="entry name" value="Beta_helix_3"/>
    <property type="match status" value="7"/>
</dbReference>
<feature type="region of interest" description="Disordered" evidence="1">
    <location>
        <begin position="562"/>
        <end position="583"/>
    </location>
</feature>
<dbReference type="RefSeq" id="WP_187035677.1">
    <property type="nucleotide sequence ID" value="NZ_CP060286.1"/>
</dbReference>
<protein>
    <submittedName>
        <fullName evidence="3">Uncharacterized protein</fullName>
    </submittedName>
</protein>
<dbReference type="KEGG" id="cfem:HCR03_17690"/>
<reference evidence="3 4" key="1">
    <citation type="submission" date="2020-08" db="EMBL/GenBank/DDBJ databases">
        <title>The isolate Caproiciproducens sp. 7D4C2 produces n-caproate at mildly acidic conditions from hexoses: genome and rBOX comparison with related strains and chain-elongating bacteria.</title>
        <authorList>
            <person name="Esquivel-Elizondo S."/>
            <person name="Bagci C."/>
            <person name="Temovska M."/>
            <person name="Jeon B.S."/>
            <person name="Bessarab I."/>
            <person name="Williams R.B.H."/>
            <person name="Huson D.H."/>
            <person name="Angenent L.T."/>
        </authorList>
    </citation>
    <scope>NUCLEOTIDE SEQUENCE [LARGE SCALE GENOMIC DNA]</scope>
    <source>
        <strain evidence="3 4">7D4C2</strain>
    </source>
</reference>
<evidence type="ECO:0000256" key="2">
    <source>
        <dbReference type="SAM" id="SignalP"/>
    </source>
</evidence>